<feature type="transmembrane region" description="Helical" evidence="2">
    <location>
        <begin position="222"/>
        <end position="240"/>
    </location>
</feature>
<sequence>MAAAIISRKLRLTTTTTTTSTLLLKSCPLYTFSHSKTTPPSFPFPIPTPQTFISPTTSSFFQFNPNLFFSTNHSPNSNPNPNSDSDSDSDSNSDSDSKPQEDQSQNPSQNPTMERDQTPLGNETREVLETTMKGMQNLSKAVALLALIQLGLGVWITLAPMTEVVSVLQSITAFAFPSSLALMLRRALKPMNFLKMEAVEMLQIMTQAMEVAKQMDVLFGRVVRGGSFASVAIGLLYVLFSR</sequence>
<dbReference type="AlphaFoldDB" id="A0AAN9IPH6"/>
<evidence type="ECO:0008006" key="5">
    <source>
        <dbReference type="Google" id="ProtNLM"/>
    </source>
</evidence>
<keyword evidence="2" id="KW-0472">Membrane</keyword>
<feature type="compositionally biased region" description="Polar residues" evidence="1">
    <location>
        <begin position="102"/>
        <end position="112"/>
    </location>
</feature>
<evidence type="ECO:0000313" key="3">
    <source>
        <dbReference type="EMBL" id="KAK7283868.1"/>
    </source>
</evidence>
<gene>
    <name evidence="3" type="ORF">RIF29_13616</name>
</gene>
<keyword evidence="2" id="KW-0812">Transmembrane</keyword>
<name>A0AAN9IPH6_CROPI</name>
<feature type="region of interest" description="Disordered" evidence="1">
    <location>
        <begin position="70"/>
        <end position="121"/>
    </location>
</feature>
<dbReference type="Proteomes" id="UP001372338">
    <property type="component" value="Unassembled WGS sequence"/>
</dbReference>
<dbReference type="PANTHER" id="PTHR37222:SF1">
    <property type="entry name" value="OS02G0718000 PROTEIN"/>
    <property type="match status" value="1"/>
</dbReference>
<organism evidence="3 4">
    <name type="scientific">Crotalaria pallida</name>
    <name type="common">Smooth rattlebox</name>
    <name type="synonym">Crotalaria striata</name>
    <dbReference type="NCBI Taxonomy" id="3830"/>
    <lineage>
        <taxon>Eukaryota</taxon>
        <taxon>Viridiplantae</taxon>
        <taxon>Streptophyta</taxon>
        <taxon>Embryophyta</taxon>
        <taxon>Tracheophyta</taxon>
        <taxon>Spermatophyta</taxon>
        <taxon>Magnoliopsida</taxon>
        <taxon>eudicotyledons</taxon>
        <taxon>Gunneridae</taxon>
        <taxon>Pentapetalae</taxon>
        <taxon>rosids</taxon>
        <taxon>fabids</taxon>
        <taxon>Fabales</taxon>
        <taxon>Fabaceae</taxon>
        <taxon>Papilionoideae</taxon>
        <taxon>50 kb inversion clade</taxon>
        <taxon>genistoids sensu lato</taxon>
        <taxon>core genistoids</taxon>
        <taxon>Crotalarieae</taxon>
        <taxon>Crotalaria</taxon>
    </lineage>
</organism>
<feature type="transmembrane region" description="Helical" evidence="2">
    <location>
        <begin position="164"/>
        <end position="184"/>
    </location>
</feature>
<keyword evidence="4" id="KW-1185">Reference proteome</keyword>
<comment type="caution">
    <text evidence="3">The sequence shown here is derived from an EMBL/GenBank/DDBJ whole genome shotgun (WGS) entry which is preliminary data.</text>
</comment>
<keyword evidence="2" id="KW-1133">Transmembrane helix</keyword>
<accession>A0AAN9IPH6</accession>
<evidence type="ECO:0000256" key="1">
    <source>
        <dbReference type="SAM" id="MobiDB-lite"/>
    </source>
</evidence>
<reference evidence="3 4" key="1">
    <citation type="submission" date="2024-01" db="EMBL/GenBank/DDBJ databases">
        <title>The genomes of 5 underutilized Papilionoideae crops provide insights into root nodulation and disease resistanc.</title>
        <authorList>
            <person name="Yuan L."/>
        </authorList>
    </citation>
    <scope>NUCLEOTIDE SEQUENCE [LARGE SCALE GENOMIC DNA]</scope>
    <source>
        <strain evidence="3">ZHUSHIDOU_FW_LH</strain>
        <tissue evidence="3">Leaf</tissue>
    </source>
</reference>
<evidence type="ECO:0000256" key="2">
    <source>
        <dbReference type="SAM" id="Phobius"/>
    </source>
</evidence>
<dbReference type="EMBL" id="JAYWIO010000002">
    <property type="protein sequence ID" value="KAK7283868.1"/>
    <property type="molecule type" value="Genomic_DNA"/>
</dbReference>
<dbReference type="PANTHER" id="PTHR37222">
    <property type="entry name" value="OS02G0718000 PROTEIN"/>
    <property type="match status" value="1"/>
</dbReference>
<protein>
    <recommendedName>
        <fullName evidence="5">Transmembrane protein</fullName>
    </recommendedName>
</protein>
<evidence type="ECO:0000313" key="4">
    <source>
        <dbReference type="Proteomes" id="UP001372338"/>
    </source>
</evidence>
<feature type="transmembrane region" description="Helical" evidence="2">
    <location>
        <begin position="141"/>
        <end position="158"/>
    </location>
</feature>
<proteinExistence type="predicted"/>
<feature type="compositionally biased region" description="Low complexity" evidence="1">
    <location>
        <begin position="74"/>
        <end position="84"/>
    </location>
</feature>